<dbReference type="SUPFAM" id="SSF63825">
    <property type="entry name" value="YWTD domain"/>
    <property type="match status" value="1"/>
</dbReference>
<gene>
    <name evidence="3" type="ORF">I596_3285</name>
</gene>
<dbReference type="EMBL" id="CP015249">
    <property type="protein sequence ID" value="ANB19274.1"/>
    <property type="molecule type" value="Genomic_DNA"/>
</dbReference>
<dbReference type="Gene3D" id="2.120.10.30">
    <property type="entry name" value="TolB, C-terminal domain"/>
    <property type="match status" value="1"/>
</dbReference>
<organism evidence="3 4">
    <name type="scientific">Dokdonella koreensis DS-123</name>
    <dbReference type="NCBI Taxonomy" id="1300342"/>
    <lineage>
        <taxon>Bacteria</taxon>
        <taxon>Pseudomonadati</taxon>
        <taxon>Pseudomonadota</taxon>
        <taxon>Gammaproteobacteria</taxon>
        <taxon>Lysobacterales</taxon>
        <taxon>Rhodanobacteraceae</taxon>
        <taxon>Dokdonella</taxon>
    </lineage>
</organism>
<dbReference type="RefSeq" id="WP_067649908.1">
    <property type="nucleotide sequence ID" value="NZ_CP015249.1"/>
</dbReference>
<dbReference type="Proteomes" id="UP000076830">
    <property type="component" value="Chromosome"/>
</dbReference>
<feature type="domain" description="SMP-30/Gluconolactonase/LRE-like region" evidence="2">
    <location>
        <begin position="141"/>
        <end position="230"/>
    </location>
</feature>
<dbReference type="InterPro" id="IPR011042">
    <property type="entry name" value="6-blade_b-propeller_TolB-like"/>
</dbReference>
<evidence type="ECO:0000313" key="3">
    <source>
        <dbReference type="EMBL" id="ANB19274.1"/>
    </source>
</evidence>
<dbReference type="STRING" id="1300342.I596_3285"/>
<keyword evidence="1" id="KW-0732">Signal</keyword>
<dbReference type="AlphaFoldDB" id="A0A160DXK7"/>
<reference evidence="3 4" key="1">
    <citation type="submission" date="2016-04" db="EMBL/GenBank/DDBJ databases">
        <title>Complete genome sequence of Dokdonella koreensis DS-123T.</title>
        <authorList>
            <person name="Kim J.F."/>
            <person name="Lee H."/>
            <person name="Kwak M.-J."/>
        </authorList>
    </citation>
    <scope>NUCLEOTIDE SEQUENCE [LARGE SCALE GENOMIC DNA]</scope>
    <source>
        <strain evidence="3 4">DS-123</strain>
    </source>
</reference>
<dbReference type="InterPro" id="IPR013658">
    <property type="entry name" value="SGL"/>
</dbReference>
<dbReference type="OrthoDB" id="7675395at2"/>
<feature type="chain" id="PRO_5007813813" evidence="1">
    <location>
        <begin position="22"/>
        <end position="288"/>
    </location>
</feature>
<dbReference type="Pfam" id="PF08450">
    <property type="entry name" value="SGL"/>
    <property type="match status" value="1"/>
</dbReference>
<keyword evidence="4" id="KW-1185">Reference proteome</keyword>
<name>A0A160DXK7_9GAMM</name>
<sequence>MITPYRRLAALALLAALPAAAQTYNGPESVEAHPRLKRLLVSNTGGGNVLARAEDGTLSVFTSDPSSPYGIELLAGTLFVLDSGRVKGYDIDSAAPVMNLPLTGAAFLNGITSNGLDTLYVSDFNGRRIYQVGVADLGAPTQVELTSTGTATPNGVVYDRDGNRLLIATWGSNAKVLSLDLGTPGATPQTLIQTTLGNIDGIVLDCRGTLFVAAWSGCGTAGGCLRRFDPPFAIDSPAVVVANGLANPADIDYDMRTAEITVPESGGARVSLHPSSCGRSLFIDDFER</sequence>
<evidence type="ECO:0000256" key="1">
    <source>
        <dbReference type="SAM" id="SignalP"/>
    </source>
</evidence>
<protein>
    <submittedName>
        <fullName evidence="3">Periplasmic ATP/GTP-binding protein</fullName>
    </submittedName>
</protein>
<dbReference type="PATRIC" id="fig|1300342.3.peg.3209"/>
<evidence type="ECO:0000259" key="2">
    <source>
        <dbReference type="Pfam" id="PF08450"/>
    </source>
</evidence>
<feature type="signal peptide" evidence="1">
    <location>
        <begin position="1"/>
        <end position="21"/>
    </location>
</feature>
<accession>A0A160DXK7</accession>
<dbReference type="KEGG" id="dko:I596_3285"/>
<proteinExistence type="predicted"/>
<evidence type="ECO:0000313" key="4">
    <source>
        <dbReference type="Proteomes" id="UP000076830"/>
    </source>
</evidence>